<dbReference type="Pfam" id="PF11707">
    <property type="entry name" value="Npa1"/>
    <property type="match status" value="1"/>
</dbReference>
<comment type="caution">
    <text evidence="5">The sequence shown here is derived from an EMBL/GenBank/DDBJ whole genome shotgun (WGS) entry which is preliminary data.</text>
</comment>
<name>A0A093V1K5_TALMA</name>
<dbReference type="PANTHER" id="PTHR13500:SF0">
    <property type="entry name" value="NUCLEOLAR PRE-RIBOSOMAL-ASSOCIATED PROTEIN 1"/>
    <property type="match status" value="1"/>
</dbReference>
<feature type="region of interest" description="Disordered" evidence="1">
    <location>
        <begin position="791"/>
        <end position="823"/>
    </location>
</feature>
<reference evidence="5" key="1">
    <citation type="journal article" date="2014" name="PLoS Genet.">
        <title>Signature Gene Expression Reveals Novel Clues to the Molecular Mechanisms of Dimorphic Transition in Penicillium marneffei.</title>
        <authorList>
            <person name="Yang E."/>
            <person name="Wang G."/>
            <person name="Cai J."/>
            <person name="Woo P.C."/>
            <person name="Lau S.K."/>
            <person name="Yuen K.-Y."/>
            <person name="Chow W.-N."/>
            <person name="Lin X."/>
        </authorList>
    </citation>
    <scope>NUCLEOTIDE SEQUENCE [LARGE SCALE GENOMIC DNA]</scope>
    <source>
        <strain evidence="5">PM1</strain>
    </source>
</reference>
<feature type="compositionally biased region" description="Acidic residues" evidence="1">
    <location>
        <begin position="796"/>
        <end position="810"/>
    </location>
</feature>
<sequence>MAPAFSPEHRNKRRKINNGENQPPSNGGLEITSHKQLHDLLFFRQDAKLDALRGLNAFKDFLSSIPQAEVEADKEKKYQILKTYCDSQIPKAEDGTCLSDLLQTWNFAESSNHENILVIAPSVLAQLLKVISTRLEFRDFGISLCKTLMQKEQLRLINRSLSAPKVKEHLISPCIRLLTEIVSFDGGALARSVYLNRDTTYKRLEHFLVPLKGQFETISSTSKKSTLRRNAQRYVLANILFLQGPAKVDFIEQHKVIRALLEFIRRDPRDLVVDILKTIDRDIAHDSSIPRVTKSRFFNKWNLERLVTLYGYDKDNEEEERSDVSIPAEIHRILLQICTVPEMGVLLPQNGWYPPSGDSHELTQDEKYIDLGLDAPFYQDKYKETVPIRNGTLSSLVQVLRPESDTLQTELLLEIFKAAPELVADFFTKRSMFTAEPNISILSVQIPVPKDFGGKEQKIELPPPVSIAIENIMPRPLNAKVLTRCFTQTSDPIVTLFAVRILTAALRKLQVVLKGFEHSHGRYQSLWEQAASKLTTEFVERCPSMRDTILTFRRTSSEDIQQQAAVMDLIAAYHDVIPTVASEENFDVTLVMVKVLEQLDDPGLSEDDSEAALGLLQNTLQIAHRSASMRWWQQPALKADDESSTKVLLDLLSNVLVEQAILSSSTKPFDALIFSLKGSEPAELTVQLQFLDNCLCRIAKKAVHYQDLATKLLDDDSAPLSLLVVAVLEQWPFVLKSNDTEKEQSIARWIASLIKQLKAAGEDKKALKNMRDSLSELSEAKKTKSIFKKALKGSDEKEEADEDHEMEDFESSERSKPTASSDSTVGLLDMFGSIPPESKDHAGLYKWEKEEIDVAIGQGRVSDLLLCLCSEHEEIRRQAFAAVSRLMIKLKDSKYTEWRAVYLLLGEIRETVNQLGFEAALPSIAGRCAVACLMVLHEPLNKMYGKVNRYLQRRPWWEVEKIPSYWIDQILLHQPEDDEGHYDEMNWLLDMLVNGLQTPEDLNIYRRANVFEHILSIYNAPSSNAAMKKKILHLLFRVTQVGGGTTLITRAAALSWIQSCVASSDIYATLLKELAQAIYESSDGERVGDWSGHSISATIDQFNN</sequence>
<dbReference type="InterPro" id="IPR032436">
    <property type="entry name" value="URB1_C"/>
</dbReference>
<evidence type="ECO:0000259" key="2">
    <source>
        <dbReference type="Pfam" id="PF11707"/>
    </source>
</evidence>
<dbReference type="InterPro" id="IPR039844">
    <property type="entry name" value="URB1"/>
</dbReference>
<feature type="domain" description="URB1 N-terminal" evidence="2">
    <location>
        <begin position="98"/>
        <end position="440"/>
    </location>
</feature>
<feature type="domain" description="URB1 C-terminal" evidence="3">
    <location>
        <begin position="864"/>
        <end position="1056"/>
    </location>
</feature>
<proteinExistence type="predicted"/>
<organism evidence="5">
    <name type="scientific">Talaromyces marneffei PM1</name>
    <dbReference type="NCBI Taxonomy" id="1077442"/>
    <lineage>
        <taxon>Eukaryota</taxon>
        <taxon>Fungi</taxon>
        <taxon>Dikarya</taxon>
        <taxon>Ascomycota</taxon>
        <taxon>Pezizomycotina</taxon>
        <taxon>Eurotiomycetes</taxon>
        <taxon>Eurotiomycetidae</taxon>
        <taxon>Eurotiales</taxon>
        <taxon>Trichocomaceae</taxon>
        <taxon>Talaromyces</taxon>
        <taxon>Talaromyces sect. Talaromyces</taxon>
    </lineage>
</organism>
<dbReference type="GO" id="GO:0005730">
    <property type="term" value="C:nucleolus"/>
    <property type="evidence" value="ECO:0007669"/>
    <property type="project" value="TreeGrafter"/>
</dbReference>
<dbReference type="SUPFAM" id="SSF48371">
    <property type="entry name" value="ARM repeat"/>
    <property type="match status" value="1"/>
</dbReference>
<feature type="domain" description="URB1 central HEAT repeat" evidence="4">
    <location>
        <begin position="626"/>
        <end position="802"/>
    </location>
</feature>
<dbReference type="InterPro" id="IPR059018">
    <property type="entry name" value="HEAT_URB1"/>
</dbReference>
<feature type="region of interest" description="Disordered" evidence="1">
    <location>
        <begin position="1"/>
        <end position="30"/>
    </location>
</feature>
<dbReference type="AlphaFoldDB" id="A0A093V1K5"/>
<dbReference type="PANTHER" id="PTHR13500">
    <property type="entry name" value="NUCLEOLAR PRERIBOSOMAL-ASSOCIATED PROTEIN 1"/>
    <property type="match status" value="1"/>
</dbReference>
<protein>
    <submittedName>
        <fullName evidence="5">Uncharacterized protein C14G10.02</fullName>
    </submittedName>
</protein>
<dbReference type="GO" id="GO:0000466">
    <property type="term" value="P:maturation of 5.8S rRNA from tricistronic rRNA transcript (SSU-rRNA, 5.8S rRNA, LSU-rRNA)"/>
    <property type="evidence" value="ECO:0007669"/>
    <property type="project" value="TreeGrafter"/>
</dbReference>
<evidence type="ECO:0000259" key="4">
    <source>
        <dbReference type="Pfam" id="PF26140"/>
    </source>
</evidence>
<evidence type="ECO:0000313" key="5">
    <source>
        <dbReference type="EMBL" id="KFX46417.1"/>
    </source>
</evidence>
<dbReference type="GO" id="GO:0000463">
    <property type="term" value="P:maturation of LSU-rRNA from tricistronic rRNA transcript (SSU-rRNA, 5.8S rRNA, LSU-rRNA)"/>
    <property type="evidence" value="ECO:0007669"/>
    <property type="project" value="TreeGrafter"/>
</dbReference>
<accession>A0A093V1K5</accession>
<dbReference type="InterPro" id="IPR016024">
    <property type="entry name" value="ARM-type_fold"/>
</dbReference>
<dbReference type="Pfam" id="PF16201">
    <property type="entry name" value="NopRA1"/>
    <property type="match status" value="1"/>
</dbReference>
<gene>
    <name evidence="5" type="ORF">GQ26_0191480</name>
</gene>
<dbReference type="HOGENOM" id="CLU_009575_0_0_1"/>
<dbReference type="InterPro" id="IPR021714">
    <property type="entry name" value="URB1_N"/>
</dbReference>
<dbReference type="EMBL" id="JPOX01000019">
    <property type="protein sequence ID" value="KFX46417.1"/>
    <property type="molecule type" value="Genomic_DNA"/>
</dbReference>
<dbReference type="Pfam" id="PF26140">
    <property type="entry name" value="HEAT_URB1"/>
    <property type="match status" value="1"/>
</dbReference>
<evidence type="ECO:0000259" key="3">
    <source>
        <dbReference type="Pfam" id="PF16201"/>
    </source>
</evidence>
<evidence type="ECO:0000256" key="1">
    <source>
        <dbReference type="SAM" id="MobiDB-lite"/>
    </source>
</evidence>
<dbReference type="eggNOG" id="KOG1791">
    <property type="taxonomic scope" value="Eukaryota"/>
</dbReference>